<gene>
    <name evidence="8" type="ORF">JWV37_09090</name>
</gene>
<dbReference type="SUPFAM" id="SSF47384">
    <property type="entry name" value="Homodimeric domain of signal transducing histidine kinase"/>
    <property type="match status" value="1"/>
</dbReference>
<evidence type="ECO:0000256" key="1">
    <source>
        <dbReference type="ARBA" id="ARBA00000085"/>
    </source>
</evidence>
<dbReference type="InterPro" id="IPR003661">
    <property type="entry name" value="HisK_dim/P_dom"/>
</dbReference>
<comment type="caution">
    <text evidence="8">The sequence shown here is derived from an EMBL/GenBank/DDBJ whole genome shotgun (WGS) entry which is preliminary data.</text>
</comment>
<dbReference type="InterPro" id="IPR005467">
    <property type="entry name" value="His_kinase_dom"/>
</dbReference>
<evidence type="ECO:0000313" key="9">
    <source>
        <dbReference type="Proteomes" id="UP000703590"/>
    </source>
</evidence>
<dbReference type="InterPro" id="IPR036097">
    <property type="entry name" value="HisK_dim/P_sf"/>
</dbReference>
<evidence type="ECO:0000313" key="8">
    <source>
        <dbReference type="EMBL" id="MBN2964932.1"/>
    </source>
</evidence>
<keyword evidence="5 8" id="KW-0418">Kinase</keyword>
<dbReference type="PANTHER" id="PTHR45453:SF1">
    <property type="entry name" value="PHOSPHATE REGULON SENSOR PROTEIN PHOR"/>
    <property type="match status" value="1"/>
</dbReference>
<keyword evidence="3" id="KW-0597">Phosphoprotein</keyword>
<evidence type="ECO:0000256" key="3">
    <source>
        <dbReference type="ARBA" id="ARBA00022553"/>
    </source>
</evidence>
<proteinExistence type="predicted"/>
<comment type="catalytic activity">
    <reaction evidence="1">
        <text>ATP + protein L-histidine = ADP + protein N-phospho-L-histidine.</text>
        <dbReference type="EC" id="2.7.13.3"/>
    </reaction>
</comment>
<dbReference type="Gene3D" id="1.10.287.130">
    <property type="match status" value="1"/>
</dbReference>
<protein>
    <recommendedName>
        <fullName evidence="2">histidine kinase</fullName>
        <ecNumber evidence="2">2.7.13.3</ecNumber>
    </recommendedName>
</protein>
<dbReference type="GO" id="GO:0016301">
    <property type="term" value="F:kinase activity"/>
    <property type="evidence" value="ECO:0007669"/>
    <property type="project" value="UniProtKB-KW"/>
</dbReference>
<dbReference type="EC" id="2.7.13.3" evidence="2"/>
<evidence type="ECO:0000256" key="2">
    <source>
        <dbReference type="ARBA" id="ARBA00012438"/>
    </source>
</evidence>
<dbReference type="InterPro" id="IPR036890">
    <property type="entry name" value="HATPase_C_sf"/>
</dbReference>
<dbReference type="SUPFAM" id="SSF55874">
    <property type="entry name" value="ATPase domain of HSP90 chaperone/DNA topoisomerase II/histidine kinase"/>
    <property type="match status" value="1"/>
</dbReference>
<dbReference type="Gene3D" id="3.30.565.10">
    <property type="entry name" value="Histidine kinase-like ATPase, C-terminal domain"/>
    <property type="match status" value="1"/>
</dbReference>
<dbReference type="Pfam" id="PF00512">
    <property type="entry name" value="HisKA"/>
    <property type="match status" value="1"/>
</dbReference>
<accession>A0ABS2WTE2</accession>
<dbReference type="SMART" id="SM00387">
    <property type="entry name" value="HATPase_c"/>
    <property type="match status" value="1"/>
</dbReference>
<dbReference type="EMBL" id="JAFHKK010000019">
    <property type="protein sequence ID" value="MBN2964932.1"/>
    <property type="molecule type" value="Genomic_DNA"/>
</dbReference>
<reference evidence="9" key="1">
    <citation type="submission" date="2021-02" db="EMBL/GenBank/DDBJ databases">
        <title>Sulfurospirillum tamanensis sp. nov.</title>
        <authorList>
            <person name="Merkel A.Y."/>
        </authorList>
    </citation>
    <scope>NUCLEOTIDE SEQUENCE [LARGE SCALE GENOMIC DNA]</scope>
    <source>
        <strain evidence="9">T05b</strain>
    </source>
</reference>
<sequence>MGTVILLLTLCVVYVTAHFMIMHSIKPYQQTQDYMNTFFNDAMHELKTPLGVIHINLELLEATQSESKYIGRMKAATKQMQMTYEDVEYYIKHTRSSFNSEIVDLSHYLGERVRFFEDIARAKQILLKPTIAPKLIVFMNKIELQRIIDNTISNAIKYSNPASSVIVELVEKDGQASFRVEDFGKGIKDTKRIFERFEREDLIQGGFGLGLNIVKNICQKYGISYHVSSVLARGSTFVYLIPLYEERWLDKLEDA</sequence>
<dbReference type="Proteomes" id="UP000703590">
    <property type="component" value="Unassembled WGS sequence"/>
</dbReference>
<keyword evidence="9" id="KW-1185">Reference proteome</keyword>
<evidence type="ECO:0000259" key="7">
    <source>
        <dbReference type="PROSITE" id="PS50109"/>
    </source>
</evidence>
<keyword evidence="6" id="KW-0902">Two-component regulatory system</keyword>
<evidence type="ECO:0000256" key="4">
    <source>
        <dbReference type="ARBA" id="ARBA00022679"/>
    </source>
</evidence>
<dbReference type="Pfam" id="PF02518">
    <property type="entry name" value="HATPase_c"/>
    <property type="match status" value="1"/>
</dbReference>
<keyword evidence="4" id="KW-0808">Transferase</keyword>
<organism evidence="8 9">
    <name type="scientific">Sulfurospirillum tamanense</name>
    <dbReference type="NCBI Taxonomy" id="2813362"/>
    <lineage>
        <taxon>Bacteria</taxon>
        <taxon>Pseudomonadati</taxon>
        <taxon>Campylobacterota</taxon>
        <taxon>Epsilonproteobacteria</taxon>
        <taxon>Campylobacterales</taxon>
        <taxon>Sulfurospirillaceae</taxon>
        <taxon>Sulfurospirillum</taxon>
    </lineage>
</organism>
<dbReference type="PROSITE" id="PS50109">
    <property type="entry name" value="HIS_KIN"/>
    <property type="match status" value="1"/>
</dbReference>
<dbReference type="InterPro" id="IPR050351">
    <property type="entry name" value="BphY/WalK/GraS-like"/>
</dbReference>
<dbReference type="SMART" id="SM00388">
    <property type="entry name" value="HisKA"/>
    <property type="match status" value="1"/>
</dbReference>
<dbReference type="PRINTS" id="PR00344">
    <property type="entry name" value="BCTRLSENSOR"/>
</dbReference>
<reference evidence="8 9" key="2">
    <citation type="submission" date="2021-02" db="EMBL/GenBank/DDBJ databases">
        <title>Sulfurospirillum tamanensis sp. nov.</title>
        <authorList>
            <person name="Frolova A."/>
            <person name="Merkel A."/>
            <person name="Slobodkin A."/>
        </authorList>
    </citation>
    <scope>NUCLEOTIDE SEQUENCE [LARGE SCALE GENOMIC DNA]</scope>
    <source>
        <strain evidence="8 9">T05b</strain>
    </source>
</reference>
<dbReference type="CDD" id="cd00082">
    <property type="entry name" value="HisKA"/>
    <property type="match status" value="1"/>
</dbReference>
<name>A0ABS2WTE2_9BACT</name>
<dbReference type="CDD" id="cd00075">
    <property type="entry name" value="HATPase"/>
    <property type="match status" value="1"/>
</dbReference>
<dbReference type="InterPro" id="IPR004358">
    <property type="entry name" value="Sig_transdc_His_kin-like_C"/>
</dbReference>
<dbReference type="PANTHER" id="PTHR45453">
    <property type="entry name" value="PHOSPHATE REGULON SENSOR PROTEIN PHOR"/>
    <property type="match status" value="1"/>
</dbReference>
<dbReference type="InterPro" id="IPR003594">
    <property type="entry name" value="HATPase_dom"/>
</dbReference>
<evidence type="ECO:0000256" key="6">
    <source>
        <dbReference type="ARBA" id="ARBA00023012"/>
    </source>
</evidence>
<feature type="domain" description="Histidine kinase" evidence="7">
    <location>
        <begin position="41"/>
        <end position="245"/>
    </location>
</feature>
<evidence type="ECO:0000256" key="5">
    <source>
        <dbReference type="ARBA" id="ARBA00022777"/>
    </source>
</evidence>